<gene>
    <name evidence="2" type="ORF">PAC_13527</name>
</gene>
<proteinExistence type="predicted"/>
<dbReference type="Proteomes" id="UP000184330">
    <property type="component" value="Unassembled WGS sequence"/>
</dbReference>
<dbReference type="OrthoDB" id="3557246at2759"/>
<protein>
    <submittedName>
        <fullName evidence="2">Uncharacterized protein</fullName>
    </submittedName>
</protein>
<evidence type="ECO:0000256" key="1">
    <source>
        <dbReference type="SAM" id="Coils"/>
    </source>
</evidence>
<sequence length="231" mass="25902">MDEYTATTSVLTVDQCQCLIQIWEKITYALVLTGQDTTLRQALRGARSVLNSDQATVNNARNQLAQISANLLIAEIEYQKMELLFILDEQVELLAKEERPDLARFFDSPELHSITPSKEVSSLLAEYGLEREPVLQGCLDAAIDRVVKEIGHVLGKHPLGKDDFIIVNGAIELSCGMFDKLRSKEWLNCWDIAAALEMTDRLVFVRLGLSIPLHKKDANGEVIPLSNPLRR</sequence>
<organism evidence="2 3">
    <name type="scientific">Phialocephala subalpina</name>
    <dbReference type="NCBI Taxonomy" id="576137"/>
    <lineage>
        <taxon>Eukaryota</taxon>
        <taxon>Fungi</taxon>
        <taxon>Dikarya</taxon>
        <taxon>Ascomycota</taxon>
        <taxon>Pezizomycotina</taxon>
        <taxon>Leotiomycetes</taxon>
        <taxon>Helotiales</taxon>
        <taxon>Mollisiaceae</taxon>
        <taxon>Phialocephala</taxon>
        <taxon>Phialocephala fortinii species complex</taxon>
    </lineage>
</organism>
<reference evidence="2 3" key="1">
    <citation type="submission" date="2016-03" db="EMBL/GenBank/DDBJ databases">
        <authorList>
            <person name="Ploux O."/>
        </authorList>
    </citation>
    <scope>NUCLEOTIDE SEQUENCE [LARGE SCALE GENOMIC DNA]</scope>
    <source>
        <strain evidence="2 3">UAMH 11012</strain>
    </source>
</reference>
<name>A0A1L7XF09_9HELO</name>
<feature type="coiled-coil region" evidence="1">
    <location>
        <begin position="50"/>
        <end position="77"/>
    </location>
</feature>
<keyword evidence="3" id="KW-1185">Reference proteome</keyword>
<dbReference type="AlphaFoldDB" id="A0A1L7XF09"/>
<dbReference type="STRING" id="576137.A0A1L7XF09"/>
<evidence type="ECO:0000313" key="2">
    <source>
        <dbReference type="EMBL" id="CZR63630.1"/>
    </source>
</evidence>
<dbReference type="EMBL" id="FJOG01000024">
    <property type="protein sequence ID" value="CZR63630.1"/>
    <property type="molecule type" value="Genomic_DNA"/>
</dbReference>
<keyword evidence="1" id="KW-0175">Coiled coil</keyword>
<evidence type="ECO:0000313" key="3">
    <source>
        <dbReference type="Proteomes" id="UP000184330"/>
    </source>
</evidence>
<accession>A0A1L7XF09</accession>